<sequence>MATYTVYTKPNCPLCVETKGYFERKGVGFREVDITKVPTAFECITVSREFMNTEASKRPNSGVLVCPCCGESLGSINLTASGDSIAQFAGDGCRQPFARSVSPKIAA</sequence>
<dbReference type="Gene3D" id="3.40.30.10">
    <property type="entry name" value="Glutaredoxin"/>
    <property type="match status" value="1"/>
</dbReference>
<comment type="caution">
    <text evidence="2">The sequence shown here is derived from an EMBL/GenBank/DDBJ whole genome shotgun (WGS) entry which is preliminary data.</text>
</comment>
<accession>A0ABP5MP48</accession>
<protein>
    <recommendedName>
        <fullName evidence="1">Glutaredoxin domain-containing protein</fullName>
    </recommendedName>
</protein>
<keyword evidence="3" id="KW-1185">Reference proteome</keyword>
<evidence type="ECO:0000313" key="2">
    <source>
        <dbReference type="EMBL" id="GAA2174869.1"/>
    </source>
</evidence>
<dbReference type="Proteomes" id="UP001500974">
    <property type="component" value="Unassembled WGS sequence"/>
</dbReference>
<dbReference type="EMBL" id="BAAAON010000001">
    <property type="protein sequence ID" value="GAA2174869.1"/>
    <property type="molecule type" value="Genomic_DNA"/>
</dbReference>
<evidence type="ECO:0000313" key="3">
    <source>
        <dbReference type="Proteomes" id="UP001500974"/>
    </source>
</evidence>
<dbReference type="Pfam" id="PF00462">
    <property type="entry name" value="Glutaredoxin"/>
    <property type="match status" value="1"/>
</dbReference>
<dbReference type="RefSeq" id="WP_346027942.1">
    <property type="nucleotide sequence ID" value="NZ_BAAAON010000001.1"/>
</dbReference>
<reference evidence="3" key="1">
    <citation type="journal article" date="2019" name="Int. J. Syst. Evol. Microbiol.">
        <title>The Global Catalogue of Microorganisms (GCM) 10K type strain sequencing project: providing services to taxonomists for standard genome sequencing and annotation.</title>
        <authorList>
            <consortium name="The Broad Institute Genomics Platform"/>
            <consortium name="The Broad Institute Genome Sequencing Center for Infectious Disease"/>
            <person name="Wu L."/>
            <person name="Ma J."/>
        </authorList>
    </citation>
    <scope>NUCLEOTIDE SEQUENCE [LARGE SCALE GENOMIC DNA]</scope>
    <source>
        <strain evidence="3">JCM 14917</strain>
    </source>
</reference>
<name>A0ABP5MP48_9MICC</name>
<feature type="domain" description="Glutaredoxin" evidence="1">
    <location>
        <begin position="5"/>
        <end position="40"/>
    </location>
</feature>
<dbReference type="CDD" id="cd02976">
    <property type="entry name" value="NrdH"/>
    <property type="match status" value="1"/>
</dbReference>
<gene>
    <name evidence="2" type="ORF">GCM10009784_14970</name>
</gene>
<dbReference type="InterPro" id="IPR036249">
    <property type="entry name" value="Thioredoxin-like_sf"/>
</dbReference>
<proteinExistence type="predicted"/>
<evidence type="ECO:0000259" key="1">
    <source>
        <dbReference type="Pfam" id="PF00462"/>
    </source>
</evidence>
<dbReference type="InterPro" id="IPR002109">
    <property type="entry name" value="Glutaredoxin"/>
</dbReference>
<dbReference type="SUPFAM" id="SSF52833">
    <property type="entry name" value="Thioredoxin-like"/>
    <property type="match status" value="1"/>
</dbReference>
<organism evidence="2 3">
    <name type="scientific">Arthrobacter parietis</name>
    <dbReference type="NCBI Taxonomy" id="271434"/>
    <lineage>
        <taxon>Bacteria</taxon>
        <taxon>Bacillati</taxon>
        <taxon>Actinomycetota</taxon>
        <taxon>Actinomycetes</taxon>
        <taxon>Micrococcales</taxon>
        <taxon>Micrococcaceae</taxon>
        <taxon>Arthrobacter</taxon>
    </lineage>
</organism>